<evidence type="ECO:0000256" key="9">
    <source>
        <dbReference type="SAM" id="MobiDB-lite"/>
    </source>
</evidence>
<evidence type="ECO:0000256" key="5">
    <source>
        <dbReference type="ARBA" id="ARBA00022833"/>
    </source>
</evidence>
<evidence type="ECO:0000313" key="12">
    <source>
        <dbReference type="Proteomes" id="UP001107558"/>
    </source>
</evidence>
<evidence type="ECO:0000256" key="8">
    <source>
        <dbReference type="PROSITE-ProRule" id="PRU00175"/>
    </source>
</evidence>
<dbReference type="PANTHER" id="PTHR46539">
    <property type="entry name" value="E3 UBIQUITIN-PROTEIN LIGASE ATL42"/>
    <property type="match status" value="1"/>
</dbReference>
<dbReference type="SMART" id="SM00184">
    <property type="entry name" value="RING"/>
    <property type="match status" value="1"/>
</dbReference>
<keyword evidence="6" id="KW-1133">Transmembrane helix</keyword>
<dbReference type="AlphaFoldDB" id="A0A9J6CIS3"/>
<dbReference type="InterPro" id="IPR001841">
    <property type="entry name" value="Znf_RING"/>
</dbReference>
<feature type="domain" description="RING-type" evidence="10">
    <location>
        <begin position="30"/>
        <end position="70"/>
    </location>
</feature>
<accession>A0A9J6CIS3</accession>
<evidence type="ECO:0000256" key="7">
    <source>
        <dbReference type="ARBA" id="ARBA00023136"/>
    </source>
</evidence>
<dbReference type="SUPFAM" id="SSF57850">
    <property type="entry name" value="RING/U-box"/>
    <property type="match status" value="1"/>
</dbReference>
<reference evidence="11" key="1">
    <citation type="submission" date="2021-03" db="EMBL/GenBank/DDBJ databases">
        <title>Chromosome level genome of the anhydrobiotic midge Polypedilum vanderplanki.</title>
        <authorList>
            <person name="Yoshida Y."/>
            <person name="Kikawada T."/>
            <person name="Gusev O."/>
        </authorList>
    </citation>
    <scope>NUCLEOTIDE SEQUENCE</scope>
    <source>
        <strain evidence="11">NIAS01</strain>
        <tissue evidence="11">Whole body or cell culture</tissue>
    </source>
</reference>
<feature type="region of interest" description="Disordered" evidence="9">
    <location>
        <begin position="104"/>
        <end position="126"/>
    </location>
</feature>
<sequence>MSFKNSDRSQITDTELESLTILSKLDDQNCSICKCDINERKIRMLPCSHAFHENCIFQWLKIHPSCPLCRHQLKKINQYTSDEQIDYWTMIRLEQIQHANILPGTDWESGPSNNSRSRIRDRNNRG</sequence>
<dbReference type="Pfam" id="PF13639">
    <property type="entry name" value="zf-RING_2"/>
    <property type="match status" value="1"/>
</dbReference>
<keyword evidence="4 8" id="KW-0863">Zinc-finger</keyword>
<keyword evidence="12" id="KW-1185">Reference proteome</keyword>
<dbReference type="EMBL" id="JADBJN010000001">
    <property type="protein sequence ID" value="KAG5681619.1"/>
    <property type="molecule type" value="Genomic_DNA"/>
</dbReference>
<comment type="caution">
    <text evidence="11">The sequence shown here is derived from an EMBL/GenBank/DDBJ whole genome shotgun (WGS) entry which is preliminary data.</text>
</comment>
<dbReference type="InterPro" id="IPR013083">
    <property type="entry name" value="Znf_RING/FYVE/PHD"/>
</dbReference>
<dbReference type="GO" id="GO:0008270">
    <property type="term" value="F:zinc ion binding"/>
    <property type="evidence" value="ECO:0007669"/>
    <property type="project" value="UniProtKB-KW"/>
</dbReference>
<keyword evidence="2" id="KW-0812">Transmembrane</keyword>
<name>A0A9J6CIS3_POLVA</name>
<organism evidence="11 12">
    <name type="scientific">Polypedilum vanderplanki</name>
    <name type="common">Sleeping chironomid midge</name>
    <dbReference type="NCBI Taxonomy" id="319348"/>
    <lineage>
        <taxon>Eukaryota</taxon>
        <taxon>Metazoa</taxon>
        <taxon>Ecdysozoa</taxon>
        <taxon>Arthropoda</taxon>
        <taxon>Hexapoda</taxon>
        <taxon>Insecta</taxon>
        <taxon>Pterygota</taxon>
        <taxon>Neoptera</taxon>
        <taxon>Endopterygota</taxon>
        <taxon>Diptera</taxon>
        <taxon>Nematocera</taxon>
        <taxon>Chironomoidea</taxon>
        <taxon>Chironomidae</taxon>
        <taxon>Chironominae</taxon>
        <taxon>Polypedilum</taxon>
        <taxon>Polypedilum</taxon>
    </lineage>
</organism>
<keyword evidence="3" id="KW-0479">Metal-binding</keyword>
<comment type="subcellular location">
    <subcellularLocation>
        <location evidence="1">Membrane</location>
    </subcellularLocation>
</comment>
<evidence type="ECO:0000256" key="4">
    <source>
        <dbReference type="ARBA" id="ARBA00022771"/>
    </source>
</evidence>
<dbReference type="PROSITE" id="PS50089">
    <property type="entry name" value="ZF_RING_2"/>
    <property type="match status" value="1"/>
</dbReference>
<dbReference type="Gene3D" id="3.30.40.10">
    <property type="entry name" value="Zinc/RING finger domain, C3HC4 (zinc finger)"/>
    <property type="match status" value="1"/>
</dbReference>
<gene>
    <name evidence="11" type="ORF">PVAND_011035</name>
</gene>
<keyword evidence="7" id="KW-0472">Membrane</keyword>
<dbReference type="GO" id="GO:0016020">
    <property type="term" value="C:membrane"/>
    <property type="evidence" value="ECO:0007669"/>
    <property type="project" value="UniProtKB-SubCell"/>
</dbReference>
<evidence type="ECO:0000256" key="2">
    <source>
        <dbReference type="ARBA" id="ARBA00022692"/>
    </source>
</evidence>
<dbReference type="OrthoDB" id="7927823at2759"/>
<dbReference type="PANTHER" id="PTHR46539:SF1">
    <property type="entry name" value="E3 UBIQUITIN-PROTEIN LIGASE ATL42"/>
    <property type="match status" value="1"/>
</dbReference>
<evidence type="ECO:0000256" key="6">
    <source>
        <dbReference type="ARBA" id="ARBA00022989"/>
    </source>
</evidence>
<evidence type="ECO:0000313" key="11">
    <source>
        <dbReference type="EMBL" id="KAG5681619.1"/>
    </source>
</evidence>
<proteinExistence type="predicted"/>
<evidence type="ECO:0000259" key="10">
    <source>
        <dbReference type="PROSITE" id="PS50089"/>
    </source>
</evidence>
<evidence type="ECO:0000256" key="1">
    <source>
        <dbReference type="ARBA" id="ARBA00004370"/>
    </source>
</evidence>
<keyword evidence="5" id="KW-0862">Zinc</keyword>
<dbReference type="Proteomes" id="UP001107558">
    <property type="component" value="Chromosome 1"/>
</dbReference>
<protein>
    <recommendedName>
        <fullName evidence="10">RING-type domain-containing protein</fullName>
    </recommendedName>
</protein>
<evidence type="ECO:0000256" key="3">
    <source>
        <dbReference type="ARBA" id="ARBA00022723"/>
    </source>
</evidence>